<name>A0ABT6M5C7_9NOCA</name>
<protein>
    <submittedName>
        <fullName evidence="1">Uncharacterized protein</fullName>
    </submittedName>
</protein>
<reference evidence="1 2" key="1">
    <citation type="submission" date="2023-04" db="EMBL/GenBank/DDBJ databases">
        <title>Forest soil microbial communities from Buena Vista Peninsula, Colon Province, Panama.</title>
        <authorList>
            <person name="Bouskill N."/>
        </authorList>
    </citation>
    <scope>NUCLEOTIDE SEQUENCE [LARGE SCALE GENOMIC DNA]</scope>
    <source>
        <strain evidence="1 2">CFH S0262</strain>
    </source>
</reference>
<keyword evidence="2" id="KW-1185">Reference proteome</keyword>
<evidence type="ECO:0000313" key="1">
    <source>
        <dbReference type="EMBL" id="MDH6279526.1"/>
    </source>
</evidence>
<organism evidence="1 2">
    <name type="scientific">Prescottella agglutinans</name>
    <dbReference type="NCBI Taxonomy" id="1644129"/>
    <lineage>
        <taxon>Bacteria</taxon>
        <taxon>Bacillati</taxon>
        <taxon>Actinomycetota</taxon>
        <taxon>Actinomycetes</taxon>
        <taxon>Mycobacteriales</taxon>
        <taxon>Nocardiaceae</taxon>
        <taxon>Prescottella</taxon>
    </lineage>
</organism>
<dbReference type="Proteomes" id="UP001160334">
    <property type="component" value="Unassembled WGS sequence"/>
</dbReference>
<accession>A0ABT6M5C7</accession>
<comment type="caution">
    <text evidence="1">The sequence shown here is derived from an EMBL/GenBank/DDBJ whole genome shotgun (WGS) entry which is preliminary data.</text>
</comment>
<sequence length="48" mass="5099">MGCNCGGGARRTIHQVTRSDGTVKRYATEAEARAAAAQPGSTYTKIER</sequence>
<gene>
    <name evidence="1" type="ORF">M2280_000735</name>
</gene>
<proteinExistence type="predicted"/>
<evidence type="ECO:0000313" key="2">
    <source>
        <dbReference type="Proteomes" id="UP001160334"/>
    </source>
</evidence>
<dbReference type="EMBL" id="JARXVC010000002">
    <property type="protein sequence ID" value="MDH6279526.1"/>
    <property type="molecule type" value="Genomic_DNA"/>
</dbReference>